<dbReference type="Pfam" id="PF21981">
    <property type="entry name" value="RecX_HTH3"/>
    <property type="match status" value="1"/>
</dbReference>
<feature type="domain" description="RecX second three-helical" evidence="6">
    <location>
        <begin position="54"/>
        <end position="91"/>
    </location>
</feature>
<reference evidence="9" key="1">
    <citation type="submission" date="2014-09" db="EMBL/GenBank/DDBJ databases">
        <authorList>
            <person name="Gomez-Valero L."/>
        </authorList>
    </citation>
    <scope>NUCLEOTIDE SEQUENCE [LARGE SCALE GENOMIC DNA]</scope>
    <source>
        <strain evidence="9">ATCC35250</strain>
        <plasmid evidence="9">II</plasmid>
    </source>
</reference>
<dbReference type="PANTHER" id="PTHR33602:SF1">
    <property type="entry name" value="REGULATORY PROTEIN RECX FAMILY PROTEIN"/>
    <property type="match status" value="1"/>
</dbReference>
<evidence type="ECO:0000256" key="1">
    <source>
        <dbReference type="ARBA" id="ARBA00004496"/>
    </source>
</evidence>
<comment type="function">
    <text evidence="5">Modulates RecA activity.</text>
</comment>
<keyword evidence="4 5" id="KW-0963">Cytoplasm</keyword>
<keyword evidence="9" id="KW-1185">Reference proteome</keyword>
<dbReference type="Gene3D" id="1.10.10.10">
    <property type="entry name" value="Winged helix-like DNA-binding domain superfamily/Winged helix DNA-binding domain"/>
    <property type="match status" value="2"/>
</dbReference>
<dbReference type="GO" id="GO:0006282">
    <property type="term" value="P:regulation of DNA repair"/>
    <property type="evidence" value="ECO:0007669"/>
    <property type="project" value="UniProtKB-UniRule"/>
</dbReference>
<evidence type="ECO:0000256" key="2">
    <source>
        <dbReference type="ARBA" id="ARBA00009695"/>
    </source>
</evidence>
<dbReference type="InterPro" id="IPR053924">
    <property type="entry name" value="RecX_HTH_2nd"/>
</dbReference>
<geneLocation type="plasmid" evidence="8 9">
    <name>II</name>
</geneLocation>
<dbReference type="InterPro" id="IPR053925">
    <property type="entry name" value="RecX_HTH_3rd"/>
</dbReference>
<comment type="subcellular location">
    <subcellularLocation>
        <location evidence="1 5">Cytoplasm</location>
    </subcellularLocation>
</comment>
<dbReference type="HAMAP" id="MF_01114">
    <property type="entry name" value="RecX"/>
    <property type="match status" value="1"/>
</dbReference>
<dbReference type="Pfam" id="PF02631">
    <property type="entry name" value="RecX_HTH2"/>
    <property type="match status" value="1"/>
</dbReference>
<dbReference type="InterPro" id="IPR036388">
    <property type="entry name" value="WH-like_DNA-bd_sf"/>
</dbReference>
<dbReference type="KEGG" id="lha:LHA_pA0096"/>
<dbReference type="GO" id="GO:0005737">
    <property type="term" value="C:cytoplasm"/>
    <property type="evidence" value="ECO:0007669"/>
    <property type="project" value="UniProtKB-SubCell"/>
</dbReference>
<dbReference type="HOGENOM" id="CLU_066607_3_1_6"/>
<dbReference type="PANTHER" id="PTHR33602">
    <property type="entry name" value="REGULATORY PROTEIN RECX FAMILY PROTEIN"/>
    <property type="match status" value="1"/>
</dbReference>
<comment type="similarity">
    <text evidence="2 5">Belongs to the RecX family.</text>
</comment>
<evidence type="ECO:0000259" key="7">
    <source>
        <dbReference type="Pfam" id="PF21981"/>
    </source>
</evidence>
<evidence type="ECO:0000256" key="4">
    <source>
        <dbReference type="ARBA" id="ARBA00022490"/>
    </source>
</evidence>
<keyword evidence="8" id="KW-0614">Plasmid</keyword>
<evidence type="ECO:0000313" key="9">
    <source>
        <dbReference type="Proteomes" id="UP000032803"/>
    </source>
</evidence>
<dbReference type="InterPro" id="IPR003783">
    <property type="entry name" value="Regulatory_RecX"/>
</dbReference>
<accession>A0A0A8UUD5</accession>
<dbReference type="AlphaFoldDB" id="A0A0A8UUD5"/>
<evidence type="ECO:0000313" key="8">
    <source>
        <dbReference type="EMBL" id="CEK12343.1"/>
    </source>
</evidence>
<protein>
    <recommendedName>
        <fullName evidence="3 5">Regulatory protein RecX</fullName>
    </recommendedName>
</protein>
<sequence length="152" mass="17691">MNTLIDAAIKYLSNHYCSEKELIRQLERDFSHVPELDAQIHATIVRLRELHLINDNRLAESLSARYIHKGNRFIQQILKQKGVKEEVIEQILEHIELEEVRALDEARKKMRGFKNDTDEAINTKLARFLSGRGFSHATIKTVLKQLSEEQTT</sequence>
<evidence type="ECO:0000259" key="6">
    <source>
        <dbReference type="Pfam" id="PF02631"/>
    </source>
</evidence>
<organism evidence="8 9">
    <name type="scientific">Legionella hackeliae</name>
    <dbReference type="NCBI Taxonomy" id="449"/>
    <lineage>
        <taxon>Bacteria</taxon>
        <taxon>Pseudomonadati</taxon>
        <taxon>Pseudomonadota</taxon>
        <taxon>Gammaproteobacteria</taxon>
        <taxon>Legionellales</taxon>
        <taxon>Legionellaceae</taxon>
        <taxon>Legionella</taxon>
    </lineage>
</organism>
<dbReference type="RefSeq" id="WP_011212590.1">
    <property type="nucleotide sequence ID" value="NZ_LN681226.1"/>
</dbReference>
<dbReference type="OrthoDB" id="5641919at2"/>
<dbReference type="EMBL" id="LN681226">
    <property type="protein sequence ID" value="CEK12343.1"/>
    <property type="molecule type" value="Genomic_DNA"/>
</dbReference>
<evidence type="ECO:0000256" key="3">
    <source>
        <dbReference type="ARBA" id="ARBA00018111"/>
    </source>
</evidence>
<evidence type="ECO:0000256" key="5">
    <source>
        <dbReference type="HAMAP-Rule" id="MF_01114"/>
    </source>
</evidence>
<name>A0A0A8UUD5_LEGHA</name>
<dbReference type="Proteomes" id="UP000032803">
    <property type="component" value="Plasmid II"/>
</dbReference>
<gene>
    <name evidence="5" type="primary">recX</name>
    <name evidence="8" type="ORF">LHA_pA0096</name>
</gene>
<proteinExistence type="inferred from homology"/>
<feature type="domain" description="RecX third three-helical" evidence="7">
    <location>
        <begin position="100"/>
        <end position="143"/>
    </location>
</feature>